<keyword evidence="3" id="KW-1185">Reference proteome</keyword>
<dbReference type="Gene3D" id="2.60.120.590">
    <property type="entry name" value="Alpha-ketoglutarate-dependent dioxygenase AlkB-like"/>
    <property type="match status" value="1"/>
</dbReference>
<dbReference type="InterPro" id="IPR005123">
    <property type="entry name" value="Oxoglu/Fe-dep_dioxygenase_dom"/>
</dbReference>
<dbReference type="PROSITE" id="PS51471">
    <property type="entry name" value="FE2OG_OXY"/>
    <property type="match status" value="1"/>
</dbReference>
<dbReference type="Proteomes" id="UP000278143">
    <property type="component" value="Unassembled WGS sequence"/>
</dbReference>
<evidence type="ECO:0000259" key="1">
    <source>
        <dbReference type="PROSITE" id="PS51471"/>
    </source>
</evidence>
<evidence type="ECO:0000313" key="3">
    <source>
        <dbReference type="Proteomes" id="UP000278143"/>
    </source>
</evidence>
<dbReference type="EMBL" id="KZ989678">
    <property type="protein sequence ID" value="RKP25621.1"/>
    <property type="molecule type" value="Genomic_DNA"/>
</dbReference>
<organism evidence="2 3">
    <name type="scientific">Syncephalis pseudoplumigaleata</name>
    <dbReference type="NCBI Taxonomy" id="1712513"/>
    <lineage>
        <taxon>Eukaryota</taxon>
        <taxon>Fungi</taxon>
        <taxon>Fungi incertae sedis</taxon>
        <taxon>Zoopagomycota</taxon>
        <taxon>Zoopagomycotina</taxon>
        <taxon>Zoopagomycetes</taxon>
        <taxon>Zoopagales</taxon>
        <taxon>Piptocephalidaceae</taxon>
        <taxon>Syncephalis</taxon>
    </lineage>
</organism>
<feature type="domain" description="Fe2OG dioxygenase" evidence="1">
    <location>
        <begin position="1"/>
        <end position="108"/>
    </location>
</feature>
<feature type="non-terminal residue" evidence="2">
    <location>
        <position position="1"/>
    </location>
</feature>
<dbReference type="SUPFAM" id="SSF51197">
    <property type="entry name" value="Clavaminate synthase-like"/>
    <property type="match status" value="1"/>
</dbReference>
<dbReference type="OrthoDB" id="271595at2759"/>
<dbReference type="GO" id="GO:0016491">
    <property type="term" value="F:oxidoreductase activity"/>
    <property type="evidence" value="ECO:0007669"/>
    <property type="project" value="TreeGrafter"/>
</dbReference>
<dbReference type="GO" id="GO:0070988">
    <property type="term" value="P:demethylation"/>
    <property type="evidence" value="ECO:0007669"/>
    <property type="project" value="InterPro"/>
</dbReference>
<dbReference type="PANTHER" id="PTHR12463:SF1">
    <property type="entry name" value="2-OXOGLUTARATE AND FE-DEPENDENT OXYGENASE FAMILY PROTEIN"/>
    <property type="match status" value="1"/>
</dbReference>
<dbReference type="AlphaFoldDB" id="A0A4P9Z1J0"/>
<evidence type="ECO:0000313" key="2">
    <source>
        <dbReference type="EMBL" id="RKP25621.1"/>
    </source>
</evidence>
<dbReference type="Pfam" id="PF13532">
    <property type="entry name" value="2OG-FeII_Oxy_2"/>
    <property type="match status" value="1"/>
</dbReference>
<sequence length="132" mass="14757">PDQLTASYYPAGAGIPPHVDSHQAFGDTVYSLSLGSPIMMELRPASEATSTTRPAVVIDLPPRSLLVMRDDARYLWEHCIRARHSDILPSGQLRPRCPRVSLTMRPINRRGRCNCPWPTICQLRNKGLPARD</sequence>
<name>A0A4P9Z1J0_9FUNG</name>
<protein>
    <recommendedName>
        <fullName evidence="1">Fe2OG dioxygenase domain-containing protein</fullName>
    </recommendedName>
</protein>
<gene>
    <name evidence="2" type="ORF">SYNPS1DRAFT_15410</name>
</gene>
<dbReference type="PANTHER" id="PTHR12463">
    <property type="entry name" value="OXYGENASE-RELATED"/>
    <property type="match status" value="1"/>
</dbReference>
<proteinExistence type="predicted"/>
<dbReference type="InterPro" id="IPR037151">
    <property type="entry name" value="AlkB-like_sf"/>
</dbReference>
<reference evidence="3" key="1">
    <citation type="journal article" date="2018" name="Nat. Microbiol.">
        <title>Leveraging single-cell genomics to expand the fungal tree of life.</title>
        <authorList>
            <person name="Ahrendt S.R."/>
            <person name="Quandt C.A."/>
            <person name="Ciobanu D."/>
            <person name="Clum A."/>
            <person name="Salamov A."/>
            <person name="Andreopoulos B."/>
            <person name="Cheng J.F."/>
            <person name="Woyke T."/>
            <person name="Pelin A."/>
            <person name="Henrissat B."/>
            <person name="Reynolds N.K."/>
            <person name="Benny G.L."/>
            <person name="Smith M.E."/>
            <person name="James T.Y."/>
            <person name="Grigoriev I.V."/>
        </authorList>
    </citation>
    <scope>NUCLEOTIDE SEQUENCE [LARGE SCALE GENOMIC DNA]</scope>
    <source>
        <strain evidence="3">Benny S71-1</strain>
    </source>
</reference>
<dbReference type="GO" id="GO:0032451">
    <property type="term" value="F:demethylase activity"/>
    <property type="evidence" value="ECO:0007669"/>
    <property type="project" value="TreeGrafter"/>
</dbReference>
<dbReference type="InterPro" id="IPR032857">
    <property type="entry name" value="ALKBH4"/>
</dbReference>
<accession>A0A4P9Z1J0</accession>
<dbReference type="InterPro" id="IPR027450">
    <property type="entry name" value="AlkB-like"/>
</dbReference>